<feature type="transmembrane region" description="Helical" evidence="2">
    <location>
        <begin position="149"/>
        <end position="171"/>
    </location>
</feature>
<name>A0A9K3CM26_9EUKA</name>
<dbReference type="EMBL" id="BDIP01000013">
    <property type="protein sequence ID" value="GIQ79479.1"/>
    <property type="molecule type" value="Genomic_DNA"/>
</dbReference>
<feature type="transmembrane region" description="Helical" evidence="2">
    <location>
        <begin position="230"/>
        <end position="255"/>
    </location>
</feature>
<reference evidence="3 4" key="1">
    <citation type="journal article" date="2018" name="PLoS ONE">
        <title>The draft genome of Kipferlia bialata reveals reductive genome evolution in fornicate parasites.</title>
        <authorList>
            <person name="Tanifuji G."/>
            <person name="Takabayashi S."/>
            <person name="Kume K."/>
            <person name="Takagi M."/>
            <person name="Nakayama T."/>
            <person name="Kamikawa R."/>
            <person name="Inagaki Y."/>
            <person name="Hashimoto T."/>
        </authorList>
    </citation>
    <scope>NUCLEOTIDE SEQUENCE [LARGE SCALE GENOMIC DNA]</scope>
    <source>
        <strain evidence="3">NY0173</strain>
    </source>
</reference>
<keyword evidence="2" id="KW-0472">Membrane</keyword>
<evidence type="ECO:0000313" key="4">
    <source>
        <dbReference type="Proteomes" id="UP000265618"/>
    </source>
</evidence>
<evidence type="ECO:0000256" key="2">
    <source>
        <dbReference type="SAM" id="Phobius"/>
    </source>
</evidence>
<accession>A0A9K3CM26</accession>
<feature type="transmembrane region" description="Helical" evidence="2">
    <location>
        <begin position="201"/>
        <end position="218"/>
    </location>
</feature>
<evidence type="ECO:0008006" key="5">
    <source>
        <dbReference type="Google" id="ProtNLM"/>
    </source>
</evidence>
<protein>
    <recommendedName>
        <fullName evidence="5">THH1/TOM1/TOM3 domain-containing protein</fullName>
    </recommendedName>
</protein>
<feature type="compositionally biased region" description="Basic and acidic residues" evidence="1">
    <location>
        <begin position="1"/>
        <end position="11"/>
    </location>
</feature>
<organism evidence="3 4">
    <name type="scientific">Kipferlia bialata</name>
    <dbReference type="NCBI Taxonomy" id="797122"/>
    <lineage>
        <taxon>Eukaryota</taxon>
        <taxon>Metamonada</taxon>
        <taxon>Carpediemonas-like organisms</taxon>
        <taxon>Kipferlia</taxon>
    </lineage>
</organism>
<feature type="transmembrane region" description="Helical" evidence="2">
    <location>
        <begin position="70"/>
        <end position="89"/>
    </location>
</feature>
<proteinExistence type="predicted"/>
<keyword evidence="4" id="KW-1185">Reference proteome</keyword>
<dbReference type="Proteomes" id="UP000265618">
    <property type="component" value="Unassembled WGS sequence"/>
</dbReference>
<keyword evidence="2" id="KW-1133">Transmembrane helix</keyword>
<evidence type="ECO:0000313" key="3">
    <source>
        <dbReference type="EMBL" id="GIQ79479.1"/>
    </source>
</evidence>
<sequence length="317" mass="34597">MSLDRAADRNRASNSPLPGTPVGPRPTIFAHNLHSLFTTSVHLFYLLVAAPSPDEWNVPVRLATMSLCTLGVRIVLGSIPLCILFIQVFRGIVSPRAYHHVHHVSLLVSSLAALSVVCIASFDYTWCIHNGVDVDSATLFQHGWDVTCAYLSVYALQTLHLAVILVSMLCLRGVSSRRLKQRGCISGTCHSGHRHMDKLKVLPVIVVCQVVAVCTRWIESLAVDPSAPEASVTLLMWCLRVDTVLEVLGVVLIVYPTGIKGTVHRLTPPRCNVCQQSDTHLPPLVLPVCYVAGTPYEVGCTIYHARVIPVHALRAVG</sequence>
<dbReference type="AlphaFoldDB" id="A0A9K3CM26"/>
<feature type="transmembrane region" description="Helical" evidence="2">
    <location>
        <begin position="33"/>
        <end position="50"/>
    </location>
</feature>
<feature type="transmembrane region" description="Helical" evidence="2">
    <location>
        <begin position="101"/>
        <end position="122"/>
    </location>
</feature>
<evidence type="ECO:0000256" key="1">
    <source>
        <dbReference type="SAM" id="MobiDB-lite"/>
    </source>
</evidence>
<keyword evidence="2" id="KW-0812">Transmembrane</keyword>
<comment type="caution">
    <text evidence="3">The sequence shown here is derived from an EMBL/GenBank/DDBJ whole genome shotgun (WGS) entry which is preliminary data.</text>
</comment>
<gene>
    <name evidence="3" type="ORF">KIPB_000127</name>
</gene>
<feature type="region of interest" description="Disordered" evidence="1">
    <location>
        <begin position="1"/>
        <end position="23"/>
    </location>
</feature>